<reference evidence="4" key="1">
    <citation type="submission" date="2011-10" db="EMBL/GenBank/DDBJ databases">
        <title>The Genome Sequence of Fusarium oxysporum HDV247.</title>
        <authorList>
            <consortium name="The Broad Institute Genome Sequencing Platform"/>
            <person name="Ma L.-J."/>
            <person name="Gale L.R."/>
            <person name="Schwartz D.C."/>
            <person name="Zhou S."/>
            <person name="Corby-Kistler H."/>
            <person name="Young S.K."/>
            <person name="Zeng Q."/>
            <person name="Gargeya S."/>
            <person name="Fitzgerald M."/>
            <person name="Haas B."/>
            <person name="Abouelleil A."/>
            <person name="Alvarado L."/>
            <person name="Arachchi H.M."/>
            <person name="Berlin A."/>
            <person name="Brown A."/>
            <person name="Chapman S.B."/>
            <person name="Chen Z."/>
            <person name="Dunbar C."/>
            <person name="Freedman E."/>
            <person name="Gearin G."/>
            <person name="Goldberg J."/>
            <person name="Griggs A."/>
            <person name="Gujja S."/>
            <person name="Heiman D."/>
            <person name="Howarth C."/>
            <person name="Larson L."/>
            <person name="Lui A."/>
            <person name="MacDonald P.J.P."/>
            <person name="Montmayeur A."/>
            <person name="Murphy C."/>
            <person name="Neiman D."/>
            <person name="Pearson M."/>
            <person name="Priest M."/>
            <person name="Roberts A."/>
            <person name="Saif S."/>
            <person name="Shea T."/>
            <person name="Shenoy N."/>
            <person name="Sisk P."/>
            <person name="Stolte C."/>
            <person name="Sykes S."/>
            <person name="Wortman J."/>
            <person name="Nusbaum C."/>
            <person name="Birren B."/>
        </authorList>
    </citation>
    <scope>NUCLEOTIDE SEQUENCE [LARGE SCALE GENOMIC DNA]</scope>
    <source>
        <strain evidence="4">HDV247</strain>
    </source>
</reference>
<dbReference type="PROSITE" id="PS50048">
    <property type="entry name" value="ZN2_CY6_FUNGAL_2"/>
    <property type="match status" value="1"/>
</dbReference>
<dbReference type="PANTHER" id="PTHR47256:SF1">
    <property type="entry name" value="ZN(II)2CYS6 TRANSCRIPTION FACTOR (EUROFUNG)"/>
    <property type="match status" value="1"/>
</dbReference>
<dbReference type="InterPro" id="IPR007219">
    <property type="entry name" value="XnlR_reg_dom"/>
</dbReference>
<name>W9PDS4_FUSOX</name>
<dbReference type="HOGENOM" id="CLU_007003_1_0_1"/>
<dbReference type="OrthoDB" id="426882at2759"/>
<dbReference type="InterPro" id="IPR001138">
    <property type="entry name" value="Zn2Cys6_DnaBD"/>
</dbReference>
<dbReference type="GO" id="GO:0003677">
    <property type="term" value="F:DNA binding"/>
    <property type="evidence" value="ECO:0007669"/>
    <property type="project" value="InterPro"/>
</dbReference>
<gene>
    <name evidence="4" type="ORF">FOVG_08264</name>
</gene>
<dbReference type="PANTHER" id="PTHR47256">
    <property type="entry name" value="ZN(II)2CYS6 TRANSCRIPTION FACTOR (EUROFUNG)-RELATED"/>
    <property type="match status" value="1"/>
</dbReference>
<reference evidence="4" key="2">
    <citation type="submission" date="2012-05" db="EMBL/GenBank/DDBJ databases">
        <title>Annotation of the Genome Sequence of Fusarium oxysporum HDV247.</title>
        <authorList>
            <consortium name="The Broad Institute Genomics Platform"/>
            <person name="Ma L.-J."/>
            <person name="Corby-Kistler H."/>
            <person name="Broz K."/>
            <person name="Gale L.R."/>
            <person name="Jonkers W."/>
            <person name="O'Donnell K."/>
            <person name="Ploetz R."/>
            <person name="Steinberg C."/>
            <person name="Schwartz D.C."/>
            <person name="VanEtten H."/>
            <person name="Zhou S."/>
            <person name="Young S.K."/>
            <person name="Zeng Q."/>
            <person name="Gargeya S."/>
            <person name="Fitzgerald M."/>
            <person name="Abouelleil A."/>
            <person name="Alvarado L."/>
            <person name="Chapman S.B."/>
            <person name="Gainer-Dewar J."/>
            <person name="Goldberg J."/>
            <person name="Griggs A."/>
            <person name="Gujja S."/>
            <person name="Hansen M."/>
            <person name="Howarth C."/>
            <person name="Imamovic A."/>
            <person name="Ireland A."/>
            <person name="Larimer J."/>
            <person name="McCowan C."/>
            <person name="Murphy C."/>
            <person name="Pearson M."/>
            <person name="Poon T.W."/>
            <person name="Priest M."/>
            <person name="Roberts A."/>
            <person name="Saif S."/>
            <person name="Shea T."/>
            <person name="Sykes S."/>
            <person name="Wortman J."/>
            <person name="Nusbaum C."/>
            <person name="Birren B."/>
        </authorList>
    </citation>
    <scope>NUCLEOTIDE SEQUENCE</scope>
    <source>
        <strain evidence="4">HDV247</strain>
    </source>
</reference>
<proteinExistence type="predicted"/>
<dbReference type="GO" id="GO:0006351">
    <property type="term" value="P:DNA-templated transcription"/>
    <property type="evidence" value="ECO:0007669"/>
    <property type="project" value="InterPro"/>
</dbReference>
<evidence type="ECO:0000259" key="3">
    <source>
        <dbReference type="PROSITE" id="PS50048"/>
    </source>
</evidence>
<dbReference type="SMART" id="SM00066">
    <property type="entry name" value="GAL4"/>
    <property type="match status" value="1"/>
</dbReference>
<dbReference type="InterPro" id="IPR053187">
    <property type="entry name" value="Notoamide_regulator"/>
</dbReference>
<dbReference type="AlphaFoldDB" id="W9PDS4"/>
<dbReference type="EMBL" id="JH650972">
    <property type="protein sequence ID" value="EXA43253.1"/>
    <property type="molecule type" value="Genomic_DNA"/>
</dbReference>
<organism evidence="4">
    <name type="scientific">Fusarium oxysporum f. sp. pisi HDV247</name>
    <dbReference type="NCBI Taxonomy" id="1080344"/>
    <lineage>
        <taxon>Eukaryota</taxon>
        <taxon>Fungi</taxon>
        <taxon>Dikarya</taxon>
        <taxon>Ascomycota</taxon>
        <taxon>Pezizomycotina</taxon>
        <taxon>Sordariomycetes</taxon>
        <taxon>Hypocreomycetidae</taxon>
        <taxon>Hypocreales</taxon>
        <taxon>Nectriaceae</taxon>
        <taxon>Fusarium</taxon>
        <taxon>Fusarium oxysporum species complex</taxon>
    </lineage>
</organism>
<dbReference type="InterPro" id="IPR036864">
    <property type="entry name" value="Zn2-C6_fun-type_DNA-bd_sf"/>
</dbReference>
<dbReference type="Gene3D" id="4.10.240.10">
    <property type="entry name" value="Zn(2)-C6 fungal-type DNA-binding domain"/>
    <property type="match status" value="1"/>
</dbReference>
<protein>
    <recommendedName>
        <fullName evidence="3">Zn(2)-C6 fungal-type domain-containing protein</fullName>
    </recommendedName>
</protein>
<keyword evidence="2" id="KW-0539">Nucleus</keyword>
<dbReference type="GO" id="GO:0000981">
    <property type="term" value="F:DNA-binding transcription factor activity, RNA polymerase II-specific"/>
    <property type="evidence" value="ECO:0007669"/>
    <property type="project" value="InterPro"/>
</dbReference>
<evidence type="ECO:0000313" key="4">
    <source>
        <dbReference type="EMBL" id="EXA43253.1"/>
    </source>
</evidence>
<feature type="domain" description="Zn(2)-C6 fungal-type" evidence="3">
    <location>
        <begin position="39"/>
        <end position="69"/>
    </location>
</feature>
<dbReference type="CDD" id="cd12148">
    <property type="entry name" value="fungal_TF_MHR"/>
    <property type="match status" value="1"/>
</dbReference>
<dbReference type="Pfam" id="PF00172">
    <property type="entry name" value="Zn_clus"/>
    <property type="match status" value="1"/>
</dbReference>
<keyword evidence="1" id="KW-0479">Metal-binding</keyword>
<dbReference type="CDD" id="cd00067">
    <property type="entry name" value="GAL4"/>
    <property type="match status" value="1"/>
</dbReference>
<dbReference type="Proteomes" id="UP000030751">
    <property type="component" value="Unassembled WGS sequence"/>
</dbReference>
<dbReference type="Pfam" id="PF04082">
    <property type="entry name" value="Fungal_trans"/>
    <property type="match status" value="1"/>
</dbReference>
<accession>W9PDS4</accession>
<evidence type="ECO:0000256" key="2">
    <source>
        <dbReference type="ARBA" id="ARBA00023242"/>
    </source>
</evidence>
<evidence type="ECO:0000256" key="1">
    <source>
        <dbReference type="ARBA" id="ARBA00022723"/>
    </source>
</evidence>
<dbReference type="PROSITE" id="PS00463">
    <property type="entry name" value="ZN2_CY6_FUNGAL_1"/>
    <property type="match status" value="1"/>
</dbReference>
<dbReference type="GO" id="GO:0008270">
    <property type="term" value="F:zinc ion binding"/>
    <property type="evidence" value="ECO:0007669"/>
    <property type="project" value="InterPro"/>
</dbReference>
<sequence length="690" mass="80339">MDQDNNRRRYRPLVPREKAPVFVPPPRVDLPKRTVTSVACETCRRRKIKCNGLRPKCLACTNRRAECVYMTEPSETRISAIKRKHDELQKQLEDGGSSQSDLQQLFDAIRDRDEKDAMTIMRRIRTGEDPSTILRHLRAGDLLLQLHLAPETKFRNSFPSTFRMPRRLQLPDNAYFRSLVYEATFMESSPSASGTIELHDRLRPQYLKPYTAAEVTDPRLSLIKPSEWTNVLTNNEMMRNMIRSYFRQEHQSLPFFHKDYFLEDMMNGSNEFCSSLLVNAVLAESCSFCPDTTSRLEYWNPESLRYRFLAESRRLWELELEKEPSITTLQAAMVLNPVYNMSSMETQGLSFGAQALALSHRLGILEALPAELDQRQRHVYGYTAWCLYYWISIQYYTYVKPPHFHQPPQTPLPDPEKNAQWYGEVAFRYPRSRTVSSQDFANLFKARCEMVQIANQVSIRLCQAKNEGESPSSEELLGLLDRYQYWFSKLPACLQPSHIVYPVELQLHLQYHTFIMNLCEFLISHDGNTLAQEAMKKVNRALSQSRDSFESIMLLFYLRHGYDMEDRIMTQYLSILAYMSLKQLGDRNLTLKDDIEESRGILHLAAKGISVQGGYYYLTYLVSLVLQKEMSPDDLVVLHQSTVGRKEDASTEHMRARHEETQYPLHIVSIKDRRLGNLVKEYSAMRIQSK</sequence>
<dbReference type="SUPFAM" id="SSF57701">
    <property type="entry name" value="Zn2/Cys6 DNA-binding domain"/>
    <property type="match status" value="1"/>
</dbReference>